<dbReference type="Proteomes" id="UP001054945">
    <property type="component" value="Unassembled WGS sequence"/>
</dbReference>
<gene>
    <name evidence="1" type="ORF">CEXT_301911</name>
</gene>
<comment type="caution">
    <text evidence="1">The sequence shown here is derived from an EMBL/GenBank/DDBJ whole genome shotgun (WGS) entry which is preliminary data.</text>
</comment>
<dbReference type="AlphaFoldDB" id="A0AAV4VVU9"/>
<dbReference type="EMBL" id="BPLR01015223">
    <property type="protein sequence ID" value="GIY74492.1"/>
    <property type="molecule type" value="Genomic_DNA"/>
</dbReference>
<keyword evidence="2" id="KW-1185">Reference proteome</keyword>
<sequence>MGMPAGMAIRIDEIWYRRKEYMGYRTMEYGITSWNMAIELMKHGRKEYMGIEVVEHGYHQLEYGYRVMKYGYSKKEYMVLN</sequence>
<evidence type="ECO:0000313" key="1">
    <source>
        <dbReference type="EMBL" id="GIY74492.1"/>
    </source>
</evidence>
<reference evidence="1 2" key="1">
    <citation type="submission" date="2021-06" db="EMBL/GenBank/DDBJ databases">
        <title>Caerostris extrusa draft genome.</title>
        <authorList>
            <person name="Kono N."/>
            <person name="Arakawa K."/>
        </authorList>
    </citation>
    <scope>NUCLEOTIDE SEQUENCE [LARGE SCALE GENOMIC DNA]</scope>
</reference>
<evidence type="ECO:0000313" key="2">
    <source>
        <dbReference type="Proteomes" id="UP001054945"/>
    </source>
</evidence>
<proteinExistence type="predicted"/>
<accession>A0AAV4VVU9</accession>
<name>A0AAV4VVU9_CAEEX</name>
<protein>
    <submittedName>
        <fullName evidence="1">Uncharacterized protein</fullName>
    </submittedName>
</protein>
<organism evidence="1 2">
    <name type="scientific">Caerostris extrusa</name>
    <name type="common">Bark spider</name>
    <name type="synonym">Caerostris bankana</name>
    <dbReference type="NCBI Taxonomy" id="172846"/>
    <lineage>
        <taxon>Eukaryota</taxon>
        <taxon>Metazoa</taxon>
        <taxon>Ecdysozoa</taxon>
        <taxon>Arthropoda</taxon>
        <taxon>Chelicerata</taxon>
        <taxon>Arachnida</taxon>
        <taxon>Araneae</taxon>
        <taxon>Araneomorphae</taxon>
        <taxon>Entelegynae</taxon>
        <taxon>Araneoidea</taxon>
        <taxon>Araneidae</taxon>
        <taxon>Caerostris</taxon>
    </lineage>
</organism>